<accession>A0A8J7WU46</accession>
<sequence length="312" mass="33370">MSRWPREAAEPDPSSFGSRPYDLVKEFVVALVGVTVLTLLLAAVFSSPDEKSMSVASWAKADPGDFTATALAELDGSSDTAGYGPPYNTAADGQKIGPFALAKTVGVTHAIDTAQAFVLTPLEQATQSPDVRAALGTYMSASDDQRGAWTDAYSTALDKAGDDPAKVTPGGYGPVPVLLSQLLAQAKSGSLDATLSAESGFYHSDYTLPLMFLADGSDLAAAGEQQHLAGDQWGMTNEVDNYPGQVWLIPDSFFYQVSPFDHSPNGDALVWAVMAVLTAVFLLVPFIPGLRRIPRLIPVYRLVWREHYKTHP</sequence>
<feature type="transmembrane region" description="Helical" evidence="1">
    <location>
        <begin position="268"/>
        <end position="287"/>
    </location>
</feature>
<comment type="caution">
    <text evidence="2">The sequence shown here is derived from an EMBL/GenBank/DDBJ whole genome shotgun (WGS) entry which is preliminary data.</text>
</comment>
<keyword evidence="1" id="KW-1133">Transmembrane helix</keyword>
<dbReference type="EMBL" id="JAGSXH010000073">
    <property type="protein sequence ID" value="MBS2965194.1"/>
    <property type="molecule type" value="Genomic_DNA"/>
</dbReference>
<keyword evidence="1" id="KW-0472">Membrane</keyword>
<name>A0A8J7WU46_9ACTN</name>
<organism evidence="2 3">
    <name type="scientific">Actinocrinis puniceicyclus</name>
    <dbReference type="NCBI Taxonomy" id="977794"/>
    <lineage>
        <taxon>Bacteria</taxon>
        <taxon>Bacillati</taxon>
        <taxon>Actinomycetota</taxon>
        <taxon>Actinomycetes</taxon>
        <taxon>Catenulisporales</taxon>
        <taxon>Actinospicaceae</taxon>
        <taxon>Actinocrinis</taxon>
    </lineage>
</organism>
<gene>
    <name evidence="2" type="ORF">KGA66_19245</name>
</gene>
<protein>
    <submittedName>
        <fullName evidence="2">Uncharacterized protein</fullName>
    </submittedName>
</protein>
<dbReference type="AlphaFoldDB" id="A0A8J7WU46"/>
<feature type="transmembrane region" description="Helical" evidence="1">
    <location>
        <begin position="27"/>
        <end position="45"/>
    </location>
</feature>
<evidence type="ECO:0000313" key="2">
    <source>
        <dbReference type="EMBL" id="MBS2965194.1"/>
    </source>
</evidence>
<dbReference type="Proteomes" id="UP000677913">
    <property type="component" value="Unassembled WGS sequence"/>
</dbReference>
<dbReference type="RefSeq" id="WP_211469552.1">
    <property type="nucleotide sequence ID" value="NZ_JAGSXH010000073.1"/>
</dbReference>
<keyword evidence="3" id="KW-1185">Reference proteome</keyword>
<proteinExistence type="predicted"/>
<evidence type="ECO:0000313" key="3">
    <source>
        <dbReference type="Proteomes" id="UP000677913"/>
    </source>
</evidence>
<keyword evidence="1" id="KW-0812">Transmembrane</keyword>
<reference evidence="2" key="1">
    <citation type="submission" date="2021-04" db="EMBL/GenBank/DDBJ databases">
        <title>Genome based classification of Actinospica acidithermotolerans sp. nov., an actinobacterium isolated from an Indonesian hot spring.</title>
        <authorList>
            <person name="Kusuma A.B."/>
            <person name="Putra K.E."/>
            <person name="Nafisah S."/>
            <person name="Loh J."/>
            <person name="Nouioui I."/>
            <person name="Goodfellow M."/>
        </authorList>
    </citation>
    <scope>NUCLEOTIDE SEQUENCE</scope>
    <source>
        <strain evidence="2">DSM 45618</strain>
    </source>
</reference>
<evidence type="ECO:0000256" key="1">
    <source>
        <dbReference type="SAM" id="Phobius"/>
    </source>
</evidence>